<keyword evidence="9 10" id="KW-0472">Membrane</keyword>
<comment type="similarity">
    <text evidence="3">Belongs to the nicotinamide ribonucleoside (NR) uptake permease (TC 4.B.1) family.</text>
</comment>
<feature type="transmembrane region" description="Helical" evidence="10">
    <location>
        <begin position="98"/>
        <end position="119"/>
    </location>
</feature>
<name>A0A3S8ZRH0_9NEIS</name>
<evidence type="ECO:0000256" key="1">
    <source>
        <dbReference type="ARBA" id="ARBA00002672"/>
    </source>
</evidence>
<protein>
    <recommendedName>
        <fullName evidence="4">Nicotinamide riboside transporter PnuC</fullName>
    </recommendedName>
</protein>
<keyword evidence="5" id="KW-0813">Transport</keyword>
<reference evidence="11 12" key="1">
    <citation type="submission" date="2018-12" db="EMBL/GenBank/DDBJ databases">
        <title>Complete genome sequence of Iodobacter sp. H11R3.</title>
        <authorList>
            <person name="Bae J.-W."/>
        </authorList>
    </citation>
    <scope>NUCLEOTIDE SEQUENCE [LARGE SCALE GENOMIC DNA]</scope>
    <source>
        <strain evidence="11 12">H11R3</strain>
    </source>
</reference>
<evidence type="ECO:0000256" key="3">
    <source>
        <dbReference type="ARBA" id="ARBA00006669"/>
    </source>
</evidence>
<dbReference type="OrthoDB" id="9791248at2"/>
<keyword evidence="12" id="KW-1185">Reference proteome</keyword>
<evidence type="ECO:0000256" key="10">
    <source>
        <dbReference type="SAM" id="Phobius"/>
    </source>
</evidence>
<evidence type="ECO:0000256" key="7">
    <source>
        <dbReference type="ARBA" id="ARBA00022692"/>
    </source>
</evidence>
<evidence type="ECO:0000256" key="9">
    <source>
        <dbReference type="ARBA" id="ARBA00023136"/>
    </source>
</evidence>
<proteinExistence type="inferred from homology"/>
<dbReference type="GO" id="GO:0034257">
    <property type="term" value="F:nicotinamide riboside transmembrane transporter activity"/>
    <property type="evidence" value="ECO:0007669"/>
    <property type="project" value="InterPro"/>
</dbReference>
<evidence type="ECO:0000256" key="2">
    <source>
        <dbReference type="ARBA" id="ARBA00004651"/>
    </source>
</evidence>
<feature type="transmembrane region" description="Helical" evidence="10">
    <location>
        <begin position="12"/>
        <end position="31"/>
    </location>
</feature>
<gene>
    <name evidence="11" type="ORF">EJO50_05995</name>
</gene>
<dbReference type="AlphaFoldDB" id="A0A3S8ZRH0"/>
<keyword evidence="6" id="KW-1003">Cell membrane</keyword>
<dbReference type="InterPro" id="IPR006419">
    <property type="entry name" value="NMN_transpt_PnuC"/>
</dbReference>
<dbReference type="PANTHER" id="PTHR36122">
    <property type="entry name" value="NICOTINAMIDE RIBOSIDE TRANSPORTER PNUC"/>
    <property type="match status" value="1"/>
</dbReference>
<evidence type="ECO:0000256" key="5">
    <source>
        <dbReference type="ARBA" id="ARBA00022448"/>
    </source>
</evidence>
<dbReference type="KEGG" id="iod:EJO50_05995"/>
<dbReference type="PANTHER" id="PTHR36122:SF2">
    <property type="entry name" value="NICOTINAMIDE RIBOSIDE TRANSPORTER PNUC"/>
    <property type="match status" value="1"/>
</dbReference>
<evidence type="ECO:0000313" key="11">
    <source>
        <dbReference type="EMBL" id="AZN36067.1"/>
    </source>
</evidence>
<evidence type="ECO:0000313" key="12">
    <source>
        <dbReference type="Proteomes" id="UP000282438"/>
    </source>
</evidence>
<comment type="subcellular location">
    <subcellularLocation>
        <location evidence="2">Cell membrane</location>
        <topology evidence="2">Multi-pass membrane protein</topology>
    </subcellularLocation>
</comment>
<dbReference type="GO" id="GO:0005886">
    <property type="term" value="C:plasma membrane"/>
    <property type="evidence" value="ECO:0007669"/>
    <property type="project" value="UniProtKB-SubCell"/>
</dbReference>
<accession>A0A3S8ZRH0</accession>
<comment type="function">
    <text evidence="1">Required for nicotinamide riboside transport across the inner membrane.</text>
</comment>
<evidence type="ECO:0000256" key="4">
    <source>
        <dbReference type="ARBA" id="ARBA00017522"/>
    </source>
</evidence>
<evidence type="ECO:0000256" key="6">
    <source>
        <dbReference type="ARBA" id="ARBA00022475"/>
    </source>
</evidence>
<evidence type="ECO:0000256" key="8">
    <source>
        <dbReference type="ARBA" id="ARBA00022989"/>
    </source>
</evidence>
<feature type="transmembrane region" description="Helical" evidence="10">
    <location>
        <begin position="38"/>
        <end position="55"/>
    </location>
</feature>
<organism evidence="11 12">
    <name type="scientific">Iodobacter ciconiae</name>
    <dbReference type="NCBI Taxonomy" id="2496266"/>
    <lineage>
        <taxon>Bacteria</taxon>
        <taxon>Pseudomonadati</taxon>
        <taxon>Pseudomonadota</taxon>
        <taxon>Betaproteobacteria</taxon>
        <taxon>Neisseriales</taxon>
        <taxon>Chitinibacteraceae</taxon>
        <taxon>Iodobacter</taxon>
    </lineage>
</organism>
<dbReference type="Pfam" id="PF04973">
    <property type="entry name" value="NMN_transporter"/>
    <property type="match status" value="1"/>
</dbReference>
<sequence>MALARLNLEPTVSILEIIGFIASLLGIWLATRSHVLTWPLQLIASLLYVWLFFDAKLFGESLLQFVYAALAIYGWWMWKRSATDHSLPISRLGRRQWLLINGAGLLLTLLVTRFQVQFLPTDLPLLDSGIFVFGLIAQWMQARKKIENWPYWIALDLIASGVYAYKGLHLTAVLYVILTALAISGWISWRKEIKNETSCV</sequence>
<feature type="transmembrane region" description="Helical" evidence="10">
    <location>
        <begin position="61"/>
        <end position="78"/>
    </location>
</feature>
<feature type="transmembrane region" description="Helical" evidence="10">
    <location>
        <begin position="172"/>
        <end position="189"/>
    </location>
</feature>
<keyword evidence="7 10" id="KW-0812">Transmembrane</keyword>
<keyword evidence="8 10" id="KW-1133">Transmembrane helix</keyword>
<dbReference type="NCBIfam" id="TIGR01528">
    <property type="entry name" value="NMN_trans_PnuC"/>
    <property type="match status" value="1"/>
</dbReference>
<dbReference type="Proteomes" id="UP000282438">
    <property type="component" value="Chromosome"/>
</dbReference>
<dbReference type="EMBL" id="CP034433">
    <property type="protein sequence ID" value="AZN36067.1"/>
    <property type="molecule type" value="Genomic_DNA"/>
</dbReference>